<evidence type="ECO:0000313" key="1">
    <source>
        <dbReference type="EMBL" id="CAH1991808.1"/>
    </source>
</evidence>
<keyword evidence="2" id="KW-1185">Reference proteome</keyword>
<gene>
    <name evidence="1" type="ORF">ACAOBT_LOCUS20487</name>
</gene>
<proteinExistence type="predicted"/>
<sequence>MMPDRKILFSYQNVIFYNYVSNIRYFSPHELLTLYTAQLRPSLLLLRISRTGRYDRSFVPSVSRLRDDLHQEAFPRSANIQWKKISF</sequence>
<dbReference type="AlphaFoldDB" id="A0A9P0PMS2"/>
<dbReference type="Proteomes" id="UP001152888">
    <property type="component" value="Unassembled WGS sequence"/>
</dbReference>
<evidence type="ECO:0000313" key="2">
    <source>
        <dbReference type="Proteomes" id="UP001152888"/>
    </source>
</evidence>
<reference evidence="1" key="1">
    <citation type="submission" date="2022-03" db="EMBL/GenBank/DDBJ databases">
        <authorList>
            <person name="Sayadi A."/>
        </authorList>
    </citation>
    <scope>NUCLEOTIDE SEQUENCE</scope>
</reference>
<organism evidence="1 2">
    <name type="scientific">Acanthoscelides obtectus</name>
    <name type="common">Bean weevil</name>
    <name type="synonym">Bruchus obtectus</name>
    <dbReference type="NCBI Taxonomy" id="200917"/>
    <lineage>
        <taxon>Eukaryota</taxon>
        <taxon>Metazoa</taxon>
        <taxon>Ecdysozoa</taxon>
        <taxon>Arthropoda</taxon>
        <taxon>Hexapoda</taxon>
        <taxon>Insecta</taxon>
        <taxon>Pterygota</taxon>
        <taxon>Neoptera</taxon>
        <taxon>Endopterygota</taxon>
        <taxon>Coleoptera</taxon>
        <taxon>Polyphaga</taxon>
        <taxon>Cucujiformia</taxon>
        <taxon>Chrysomeloidea</taxon>
        <taxon>Chrysomelidae</taxon>
        <taxon>Bruchinae</taxon>
        <taxon>Bruchini</taxon>
        <taxon>Acanthoscelides</taxon>
    </lineage>
</organism>
<dbReference type="EMBL" id="CAKOFQ010007124">
    <property type="protein sequence ID" value="CAH1991808.1"/>
    <property type="molecule type" value="Genomic_DNA"/>
</dbReference>
<dbReference type="OrthoDB" id="8185397at2759"/>
<comment type="caution">
    <text evidence="1">The sequence shown here is derived from an EMBL/GenBank/DDBJ whole genome shotgun (WGS) entry which is preliminary data.</text>
</comment>
<name>A0A9P0PMS2_ACAOB</name>
<accession>A0A9P0PMS2</accession>
<protein>
    <submittedName>
        <fullName evidence="1">Uncharacterized protein</fullName>
    </submittedName>
</protein>